<dbReference type="InterPro" id="IPR052462">
    <property type="entry name" value="SLIRP/GR-RBP-like"/>
</dbReference>
<dbReference type="EMBL" id="DF238808">
    <property type="protein sequence ID" value="GAC97070.1"/>
    <property type="molecule type" value="Genomic_DNA"/>
</dbReference>
<dbReference type="AlphaFoldDB" id="R9PG30"/>
<protein>
    <submittedName>
        <fullName evidence="5">Polyadenylate-binding protein, cytoplasmic and nuclear</fullName>
    </submittedName>
</protein>
<dbReference type="PROSITE" id="PS50102">
    <property type="entry name" value="RRM"/>
    <property type="match status" value="3"/>
</dbReference>
<dbReference type="OrthoDB" id="8093034at2759"/>
<dbReference type="Proteomes" id="UP000014071">
    <property type="component" value="Unassembled WGS sequence"/>
</dbReference>
<dbReference type="SMART" id="SM00360">
    <property type="entry name" value="RRM"/>
    <property type="match status" value="3"/>
</dbReference>
<dbReference type="eggNOG" id="KOG0118">
    <property type="taxonomic scope" value="Eukaryota"/>
</dbReference>
<dbReference type="SUPFAM" id="SSF54928">
    <property type="entry name" value="RNA-binding domain, RBD"/>
    <property type="match status" value="3"/>
</dbReference>
<feature type="domain" description="RRM" evidence="4">
    <location>
        <begin position="111"/>
        <end position="189"/>
    </location>
</feature>
<feature type="domain" description="RRM" evidence="4">
    <location>
        <begin position="7"/>
        <end position="84"/>
    </location>
</feature>
<organism evidence="5 6">
    <name type="scientific">Pseudozyma hubeiensis (strain SY62)</name>
    <name type="common">Yeast</name>
    <dbReference type="NCBI Taxonomy" id="1305764"/>
    <lineage>
        <taxon>Eukaryota</taxon>
        <taxon>Fungi</taxon>
        <taxon>Dikarya</taxon>
        <taxon>Basidiomycota</taxon>
        <taxon>Ustilaginomycotina</taxon>
        <taxon>Ustilaginomycetes</taxon>
        <taxon>Ustilaginales</taxon>
        <taxon>Ustilaginaceae</taxon>
        <taxon>Pseudozyma</taxon>
    </lineage>
</organism>
<dbReference type="GO" id="GO:0003723">
    <property type="term" value="F:RNA binding"/>
    <property type="evidence" value="ECO:0007669"/>
    <property type="project" value="UniProtKB-UniRule"/>
</dbReference>
<reference evidence="6" key="1">
    <citation type="journal article" date="2013" name="Genome Announc.">
        <title>Draft genome sequence of the basidiomycetous yeast-like fungus Pseudozyma hubeiensis SY62, which produces an abundant amount of the biosurfactant mannosylerythritol lipids.</title>
        <authorList>
            <person name="Konishi M."/>
            <person name="Hatada Y."/>
            <person name="Horiuchi J."/>
        </authorList>
    </citation>
    <scope>NUCLEOTIDE SEQUENCE [LARGE SCALE GENOMIC DNA]</scope>
    <source>
        <strain evidence="6">SY62</strain>
    </source>
</reference>
<dbReference type="Pfam" id="PF00076">
    <property type="entry name" value="RRM_1"/>
    <property type="match status" value="3"/>
</dbReference>
<evidence type="ECO:0000313" key="5">
    <source>
        <dbReference type="EMBL" id="GAC97070.1"/>
    </source>
</evidence>
<dbReference type="GeneID" id="24109936"/>
<gene>
    <name evidence="5" type="ORF">PHSY_004654</name>
</gene>
<dbReference type="RefSeq" id="XP_012190657.1">
    <property type="nucleotide sequence ID" value="XM_012335267.1"/>
</dbReference>
<dbReference type="PANTHER" id="PTHR48027">
    <property type="entry name" value="HETEROGENEOUS NUCLEAR RIBONUCLEOPROTEIN 87F-RELATED"/>
    <property type="match status" value="1"/>
</dbReference>
<feature type="compositionally biased region" description="Polar residues" evidence="3">
    <location>
        <begin position="189"/>
        <end position="200"/>
    </location>
</feature>
<dbReference type="CDD" id="cd00590">
    <property type="entry name" value="RRM_SF"/>
    <property type="match status" value="1"/>
</dbReference>
<evidence type="ECO:0000256" key="1">
    <source>
        <dbReference type="ARBA" id="ARBA00022884"/>
    </source>
</evidence>
<dbReference type="HOGENOM" id="CLU_681811_0_0_1"/>
<dbReference type="InterPro" id="IPR000504">
    <property type="entry name" value="RRM_dom"/>
</dbReference>
<dbReference type="Gene3D" id="3.30.70.330">
    <property type="match status" value="3"/>
</dbReference>
<keyword evidence="1 2" id="KW-0694">RNA-binding</keyword>
<feature type="domain" description="RRM" evidence="4">
    <location>
        <begin position="284"/>
        <end position="360"/>
    </location>
</feature>
<feature type="region of interest" description="Disordered" evidence="3">
    <location>
        <begin position="371"/>
        <end position="418"/>
    </location>
</feature>
<name>R9PG30_PSEHS</name>
<accession>R9PG30</accession>
<evidence type="ECO:0000313" key="6">
    <source>
        <dbReference type="Proteomes" id="UP000014071"/>
    </source>
</evidence>
<evidence type="ECO:0000259" key="4">
    <source>
        <dbReference type="PROSITE" id="PS50102"/>
    </source>
</evidence>
<feature type="compositionally biased region" description="Pro residues" evidence="3">
    <location>
        <begin position="391"/>
        <end position="407"/>
    </location>
</feature>
<dbReference type="InterPro" id="IPR035979">
    <property type="entry name" value="RBD_domain_sf"/>
</dbReference>
<evidence type="ECO:0000256" key="3">
    <source>
        <dbReference type="SAM" id="MobiDB-lite"/>
    </source>
</evidence>
<dbReference type="InterPro" id="IPR012677">
    <property type="entry name" value="Nucleotide-bd_a/b_plait_sf"/>
</dbReference>
<keyword evidence="6" id="KW-1185">Reference proteome</keyword>
<proteinExistence type="predicted"/>
<evidence type="ECO:0000256" key="2">
    <source>
        <dbReference type="PROSITE-ProRule" id="PRU00176"/>
    </source>
</evidence>
<dbReference type="STRING" id="1305764.R9PG30"/>
<sequence>MAMPVRPLVHVASLPATTAERDLRDMFGSLGQIQSARVVTSRSAGGLAYGFVEYVDVASAERAIRTMDGWLWFGTPIKVRWAKHSLHPDAAAEPMEAERPVTMRSGNAGFCHLFVGDLAPEVDDSSFRAFFEKYASLTDVRVMYDPETGKSRGFGFITLRSKQEADDCIATMQGQLLSGRQIRVNWANQKNQQGQAPTTQSSSPSSPYFADPTLSRQQLGSLSTRSATTPSVRAADASTRITLLPRRHTTLASQPQVSVITTNPANVLKYDYNAVLSEAPSSQTSVYVGNISPLTSQPDLIRIFAPFNHGQPLEARIPPGRGYGFVTLASHEQAASAICTLSIQGVFMHSRWLRFGWQKDRHHAIPKLQHRSESAPEHMLYTLQKQKHPPQPRPAPQPQQQRPPPPSSSSSSNEFQPF</sequence>
<feature type="region of interest" description="Disordered" evidence="3">
    <location>
        <begin position="189"/>
        <end position="213"/>
    </location>
</feature>